<dbReference type="AlphaFoldDB" id="A0A1E7FE07"/>
<proteinExistence type="predicted"/>
<feature type="region of interest" description="Disordered" evidence="1">
    <location>
        <begin position="251"/>
        <end position="282"/>
    </location>
</feature>
<reference evidence="2 3" key="1">
    <citation type="submission" date="2016-09" db="EMBL/GenBank/DDBJ databases">
        <title>Extensive genetic diversity and differential bi-allelic expression allows diatom success in the polar Southern Ocean.</title>
        <authorList>
            <consortium name="DOE Joint Genome Institute"/>
            <person name="Mock T."/>
            <person name="Otillar R.P."/>
            <person name="Strauss J."/>
            <person name="Dupont C."/>
            <person name="Frickenhaus S."/>
            <person name="Maumus F."/>
            <person name="Mcmullan M."/>
            <person name="Sanges R."/>
            <person name="Schmutz J."/>
            <person name="Toseland A."/>
            <person name="Valas R."/>
            <person name="Veluchamy A."/>
            <person name="Ward B.J."/>
            <person name="Allen A."/>
            <person name="Barry K."/>
            <person name="Falciatore A."/>
            <person name="Ferrante M."/>
            <person name="Fortunato A.E."/>
            <person name="Gloeckner G."/>
            <person name="Gruber A."/>
            <person name="Hipkin R."/>
            <person name="Janech M."/>
            <person name="Kroth P."/>
            <person name="Leese F."/>
            <person name="Lindquist E."/>
            <person name="Lyon B.R."/>
            <person name="Martin J."/>
            <person name="Mayer C."/>
            <person name="Parker M."/>
            <person name="Quesneville H."/>
            <person name="Raymond J."/>
            <person name="Uhlig C."/>
            <person name="Valentin K.U."/>
            <person name="Worden A.Z."/>
            <person name="Armbrust E.V."/>
            <person name="Bowler C."/>
            <person name="Green B."/>
            <person name="Moulton V."/>
            <person name="Van Oosterhout C."/>
            <person name="Grigoriev I."/>
        </authorList>
    </citation>
    <scope>NUCLEOTIDE SEQUENCE [LARGE SCALE GENOMIC DNA]</scope>
    <source>
        <strain evidence="2 3">CCMP1102</strain>
    </source>
</reference>
<accession>A0A1E7FE07</accession>
<protein>
    <submittedName>
        <fullName evidence="2">Uncharacterized protein</fullName>
    </submittedName>
</protein>
<dbReference type="KEGG" id="fcy:FRACYDRAFT_238980"/>
<organism evidence="2 3">
    <name type="scientific">Fragilariopsis cylindrus CCMP1102</name>
    <dbReference type="NCBI Taxonomy" id="635003"/>
    <lineage>
        <taxon>Eukaryota</taxon>
        <taxon>Sar</taxon>
        <taxon>Stramenopiles</taxon>
        <taxon>Ochrophyta</taxon>
        <taxon>Bacillariophyta</taxon>
        <taxon>Bacillariophyceae</taxon>
        <taxon>Bacillariophycidae</taxon>
        <taxon>Bacillariales</taxon>
        <taxon>Bacillariaceae</taxon>
        <taxon>Fragilariopsis</taxon>
    </lineage>
</organism>
<evidence type="ECO:0000313" key="3">
    <source>
        <dbReference type="Proteomes" id="UP000095751"/>
    </source>
</evidence>
<dbReference type="EMBL" id="KV784358">
    <property type="protein sequence ID" value="OEU16387.1"/>
    <property type="molecule type" value="Genomic_DNA"/>
</dbReference>
<dbReference type="OrthoDB" id="45239at2759"/>
<dbReference type="InParanoid" id="A0A1E7FE07"/>
<dbReference type="Proteomes" id="UP000095751">
    <property type="component" value="Unassembled WGS sequence"/>
</dbReference>
<evidence type="ECO:0000256" key="1">
    <source>
        <dbReference type="SAM" id="MobiDB-lite"/>
    </source>
</evidence>
<feature type="compositionally biased region" description="Acidic residues" evidence="1">
    <location>
        <begin position="251"/>
        <end position="260"/>
    </location>
</feature>
<evidence type="ECO:0000313" key="2">
    <source>
        <dbReference type="EMBL" id="OEU16387.1"/>
    </source>
</evidence>
<feature type="compositionally biased region" description="Acidic residues" evidence="1">
    <location>
        <begin position="77"/>
        <end position="86"/>
    </location>
</feature>
<sequence length="506" mass="56165">MFLSHRYQILLLLQLIVVIATSSTSWLALAFTTTTAPIPTRQTTRTTTSSNTILYATRLRTNIQIPLMDLTNKNNNDDNDDNDDESGNGFIIPLPSSDFPDELATPFLYGIQMDTPLYKLIMEEAISLAAAQTTASTNMLSSTSPFLSSSPPMYGHVVWKNSNNDNDNDNNSLVGAIGCTAEILVNAPTKEIFQNAQIQEFLTPEELEDDKPSSSSGSSFNTVLCRGGWRFVVKEVIRSIPYPVVIVDEIQDDADDDDSDMFASVGSSTDDDGDDDDDEFNQMSTPELIHGIMTNVQSIIAQQLEDANAKSNLSPLEKSILEDNEIGSGVSAINAAAIELALAEEMSAVWAVFQTSLVDDIDPQQRRFAVAVMASELACLENNVRQEILLTRNGEERLKIVLKELKEIVGMRQARKFASKITDDVDELDKDLMVGTPKLPRWALQITKGTKIEYFWNEEYGWCSGTVTEDPVTIIDEILLTIRFDEDDEVHKLPLSAEDKIRWRPG</sequence>
<feature type="compositionally biased region" description="Acidic residues" evidence="1">
    <location>
        <begin position="269"/>
        <end position="280"/>
    </location>
</feature>
<feature type="region of interest" description="Disordered" evidence="1">
    <location>
        <begin position="69"/>
        <end position="91"/>
    </location>
</feature>
<keyword evidence="3" id="KW-1185">Reference proteome</keyword>
<name>A0A1E7FE07_9STRA</name>
<gene>
    <name evidence="2" type="ORF">FRACYDRAFT_238980</name>
</gene>